<name>A0A8S3R133_MYTED</name>
<evidence type="ECO:0000313" key="4">
    <source>
        <dbReference type="Proteomes" id="UP000683360"/>
    </source>
</evidence>
<feature type="domain" description="Tectonic-1-3 N-terminal" evidence="2">
    <location>
        <begin position="403"/>
        <end position="481"/>
    </location>
</feature>
<dbReference type="Pfam" id="PF25752">
    <property type="entry name" value="DUF1619_N"/>
    <property type="match status" value="1"/>
</dbReference>
<dbReference type="GO" id="GO:0060271">
    <property type="term" value="P:cilium assembly"/>
    <property type="evidence" value="ECO:0007669"/>
    <property type="project" value="TreeGrafter"/>
</dbReference>
<dbReference type="PRINTS" id="PR01345">
    <property type="entry name" value="CERVTRCPTASE"/>
</dbReference>
<dbReference type="EMBL" id="CAJPWZ010000897">
    <property type="protein sequence ID" value="CAG2202721.1"/>
    <property type="molecule type" value="Genomic_DNA"/>
</dbReference>
<accession>A0A8S3R133</accession>
<feature type="signal peptide" evidence="1">
    <location>
        <begin position="1"/>
        <end position="18"/>
    </location>
</feature>
<dbReference type="Proteomes" id="UP000683360">
    <property type="component" value="Unassembled WGS sequence"/>
</dbReference>
<sequence>MSCINYILISLLFQVISSQGIGKVYIGTLPNNTVSSLSYNENSALASRVIPVFIENKNPVDNADVPITGNIVVGCELSTSGSGFSSATIQTVTLTQANRGGNVRFSAPVKGQAVDIRCFSDSGLQFNKTESISSPSSFTIVSAPTVSICPTGTKDVVAINSQNTQQTFNVRLSDVVAGSPVTITCTGTGLTFLTATAAIGAREVPVTVTLTVNTPATGTCSGQSQTGGQYQTANSLGPAVTFQLVQPVVALYPQSLSVATTSFATILLLTSPVPGSATTFRCRADLLPLASVQDALQNPLCRAATPTPGPTADNATDTVTPEWGILTPEVNLDNSVHHALLKATRNVGVTTPVQENVVVSCCNTTGPFTLETAILAHVSLTPNATVDWEKSTDININFTTPRTIQNVAFVEVAPCPCDLTGGVCDINCCCDTDCTSSEQETFSRCIPYLDGGQEAALPEYMCDSKHFHKEDWFPLMCVTNEYNSLLGFFYQNENNLRTTQSLLTKVNGKESFTYKEDEERVEPPAPAATTGYRQNEKVLSVKTNAAGTADRRGVVSLPQRILSGECSTTAPLQYLNDIDSDCSFQLTNAMCSGDSVFNALSYIQSSTTRDPSCPSAFSIMGNPNTGTQNIAETIVNYYCLTDATSYIKSTTTAAPPSTRSLFNYTYPAGCPLDNCGRETTNEPPCTGYVDGTTQETLPPRYVRYNFYWSGPNILKLNATVFLANIVLSTPTNPVVVTQKYKASFVNSFAGSPAEDNFYNVTTPFSRSGKPGFDGLCSNAGRREILFGKDTFTSCNIYIGTSDLENCTDLRYQKAAYRCPYQISESCIQMSVSDIRKLPTDVRIRYQKPAYRCPYQISESCLQMSVSDIRKLHTDVRIRYQKAAYRCPYQISESCIQMSLSDIRKLHTDVLIRYQKAAYRCPYQISETCLQMSVSDIRSCIQMSVSDIRNLHTDVLMRYQKPAYRCPYQISESCIQMSVSDIRKLHTDVLIRYQKAAYRCPYQISESCIQMSVSDIRKLHTDVRIRYQKAAYRCPYQISESCIQMSVSDIRKLHTDVRIRYQKAAYRCPYQISESCIQMSVSDIRKLHTDVCIRYQKAAYRCPYQISETCIQMSVSDIRNLPTDVRIRYQKPSYRCQYQISESCIQMSVSDIRKLHTDVSIRYQKAAYRCPYQISETCIQMSVSDIRNLPTDVRIRYQKPAYRCQYQISESCIQMSVSDIRKLPTDVLIRYQKPAYRCQYQISESCIQMSVSDIRKLHTDVSIRYQKAAYRCPYQMSETCLQMSVSDVRKLPTDVRIRYQKAAYRCPKLIINRLDNLMPAEKIGRYGNNNPYGPAQWIEVLREDLTSTCTNSLEANNQTVLSWRFSGFCTDIISGINLDVMYGESGKANDVPTKEIIGAYVSYSKSTWQLTCGSGSLCTDPSYVEPFPITASVRFIKVPANTPAPKIRWEEEHPDICYQDVCWDNFIYPLTRDVVESIVKNFADDTKIYAPTSKSDVLQNDLDALYDWSKLWDMKFNVNKCKQIHYGRNNPENVYTMNNIDIIKDEQEKDLGIIFQNDLKFSQHISSKINKANSILGLINRTFIFKDQYTFLRLYVALVRPHVEYGNTIWYPHLKKDINAVEKVQMRATKLIPDIRHLSYEDRLKVLKLPSLTHRRRRGDMIQAFKILKGFEDISYERFFTVISTNTRGHNWKLAKPRCNTSFRLRHFSQRIINDWNNLPVEVISSKTVEAFKISIDRHWESVMYQLRN</sequence>
<comment type="caution">
    <text evidence="3">The sequence shown here is derived from an EMBL/GenBank/DDBJ whole genome shotgun (WGS) entry which is preliminary data.</text>
</comment>
<dbReference type="PANTHER" id="PTHR14611:SF6">
    <property type="entry name" value="TECTONIC-2"/>
    <property type="match status" value="1"/>
</dbReference>
<reference evidence="3" key="1">
    <citation type="submission" date="2021-03" db="EMBL/GenBank/DDBJ databases">
        <authorList>
            <person name="Bekaert M."/>
        </authorList>
    </citation>
    <scope>NUCLEOTIDE SEQUENCE</scope>
</reference>
<evidence type="ECO:0000256" key="1">
    <source>
        <dbReference type="SAM" id="SignalP"/>
    </source>
</evidence>
<evidence type="ECO:0000259" key="2">
    <source>
        <dbReference type="Pfam" id="PF25752"/>
    </source>
</evidence>
<dbReference type="PANTHER" id="PTHR14611">
    <property type="entry name" value="TECTONIC FAMILY MEMBER"/>
    <property type="match status" value="1"/>
</dbReference>
<feature type="chain" id="PRO_5035911731" evidence="1">
    <location>
        <begin position="19"/>
        <end position="1748"/>
    </location>
</feature>
<evidence type="ECO:0000313" key="3">
    <source>
        <dbReference type="EMBL" id="CAG2202721.1"/>
    </source>
</evidence>
<keyword evidence="4" id="KW-1185">Reference proteome</keyword>
<dbReference type="InterPro" id="IPR057724">
    <property type="entry name" value="TCTN1-3_N"/>
</dbReference>
<gene>
    <name evidence="3" type="ORF">MEDL_17289</name>
</gene>
<proteinExistence type="predicted"/>
<keyword evidence="1" id="KW-0732">Signal</keyword>
<protein>
    <submittedName>
        <fullName evidence="3">TCTN2</fullName>
    </submittedName>
</protein>
<dbReference type="InterPro" id="IPR040354">
    <property type="entry name" value="TCTN1-3"/>
</dbReference>
<dbReference type="OrthoDB" id="9282501at2759"/>
<organism evidence="3 4">
    <name type="scientific">Mytilus edulis</name>
    <name type="common">Blue mussel</name>
    <dbReference type="NCBI Taxonomy" id="6550"/>
    <lineage>
        <taxon>Eukaryota</taxon>
        <taxon>Metazoa</taxon>
        <taxon>Spiralia</taxon>
        <taxon>Lophotrochozoa</taxon>
        <taxon>Mollusca</taxon>
        <taxon>Bivalvia</taxon>
        <taxon>Autobranchia</taxon>
        <taxon>Pteriomorphia</taxon>
        <taxon>Mytilida</taxon>
        <taxon>Mytiloidea</taxon>
        <taxon>Mytilidae</taxon>
        <taxon>Mytilinae</taxon>
        <taxon>Mytilus</taxon>
    </lineage>
</organism>